<dbReference type="SUPFAM" id="SSF54593">
    <property type="entry name" value="Glyoxalase/Bleomycin resistance protein/Dihydroxybiphenyl dioxygenase"/>
    <property type="match status" value="1"/>
</dbReference>
<evidence type="ECO:0000256" key="7">
    <source>
        <dbReference type="ARBA" id="ARBA00023004"/>
    </source>
</evidence>
<evidence type="ECO:0000256" key="2">
    <source>
        <dbReference type="ARBA" id="ARBA00008784"/>
    </source>
</evidence>
<dbReference type="Gene3D" id="3.10.180.10">
    <property type="entry name" value="2,3-Dihydroxybiphenyl 1,2-Dioxygenase, domain 1"/>
    <property type="match status" value="2"/>
</dbReference>
<dbReference type="AlphaFoldDB" id="A0A848GYG3"/>
<dbReference type="RefSeq" id="WP_169416564.1">
    <property type="nucleotide sequence ID" value="NZ_JABBFX010000001.1"/>
</dbReference>
<sequence>MIRYQKFGRVELNVTDLARSRRYYEDIVGLQFVEQGPEGEVLLRCDHDHHNVVLHAAASAGLRVAGFGLEDESQFEPLRERLRAAGLDAREIPPALCARHRQQRALRVFEPRVGAVIEFYLPLADTARPFRPGVARIQRLGHVVFNTPRAAEAIAFWRDVLNFRVSDAVGEMVTFLRVWPNPWHHGIGIASAPEYSLHHVNYMVSEIDDIGRALARLRKAQSPVVFGPGRHPASESVFLYFLDPDGLTMEYSFGMEAFPERFAREPRQLPLAPEWLDAWGSERDPRCFTGAAPNAPLEAAMEGA</sequence>
<evidence type="ECO:0000313" key="10">
    <source>
        <dbReference type="EMBL" id="NML42349.1"/>
    </source>
</evidence>
<reference evidence="10 11" key="1">
    <citation type="submission" date="2020-04" db="EMBL/GenBank/DDBJ databases">
        <title>Ramlibacter sp. G-1-2-2 isolated from soil.</title>
        <authorList>
            <person name="Dahal R.H."/>
        </authorList>
    </citation>
    <scope>NUCLEOTIDE SEQUENCE [LARGE SCALE GENOMIC DNA]</scope>
    <source>
        <strain evidence="10 11">G-1-2-2</strain>
    </source>
</reference>
<dbReference type="InterPro" id="IPR029068">
    <property type="entry name" value="Glyas_Bleomycin-R_OHBP_Dase"/>
</dbReference>
<evidence type="ECO:0000256" key="5">
    <source>
        <dbReference type="ARBA" id="ARBA00022964"/>
    </source>
</evidence>
<dbReference type="Proteomes" id="UP000541185">
    <property type="component" value="Unassembled WGS sequence"/>
</dbReference>
<dbReference type="EMBL" id="JABBFX010000001">
    <property type="protein sequence ID" value="NML42349.1"/>
    <property type="molecule type" value="Genomic_DNA"/>
</dbReference>
<proteinExistence type="inferred from homology"/>
<name>A0A848GYG3_9BURK</name>
<dbReference type="InterPro" id="IPR037523">
    <property type="entry name" value="VOC_core"/>
</dbReference>
<keyword evidence="6 8" id="KW-0560">Oxidoreductase</keyword>
<dbReference type="GO" id="GO:0051213">
    <property type="term" value="F:dioxygenase activity"/>
    <property type="evidence" value="ECO:0007669"/>
    <property type="project" value="UniProtKB-KW"/>
</dbReference>
<gene>
    <name evidence="10" type="ORF">HHL11_01220</name>
</gene>
<evidence type="ECO:0000256" key="1">
    <source>
        <dbReference type="ARBA" id="ARBA00001954"/>
    </source>
</evidence>
<dbReference type="GO" id="GO:0004493">
    <property type="term" value="F:methylmalonyl-CoA epimerase activity"/>
    <property type="evidence" value="ECO:0007669"/>
    <property type="project" value="TreeGrafter"/>
</dbReference>
<keyword evidence="3" id="KW-0479">Metal-binding</keyword>
<accession>A0A848GYG3</accession>
<evidence type="ECO:0000256" key="6">
    <source>
        <dbReference type="ARBA" id="ARBA00023002"/>
    </source>
</evidence>
<evidence type="ECO:0000256" key="4">
    <source>
        <dbReference type="ARBA" id="ARBA00022797"/>
    </source>
</evidence>
<dbReference type="GO" id="GO:0046491">
    <property type="term" value="P:L-methylmalonyl-CoA metabolic process"/>
    <property type="evidence" value="ECO:0007669"/>
    <property type="project" value="TreeGrafter"/>
</dbReference>
<evidence type="ECO:0000256" key="8">
    <source>
        <dbReference type="RuleBase" id="RU000683"/>
    </source>
</evidence>
<keyword evidence="5 8" id="KW-0223">Dioxygenase</keyword>
<evidence type="ECO:0000256" key="3">
    <source>
        <dbReference type="ARBA" id="ARBA00022723"/>
    </source>
</evidence>
<comment type="similarity">
    <text evidence="2 8">Belongs to the extradiol ring-cleavage dioxygenase family.</text>
</comment>
<comment type="cofactor">
    <cofactor evidence="1 8">
        <name>Fe(2+)</name>
        <dbReference type="ChEBI" id="CHEBI:29033"/>
    </cofactor>
</comment>
<feature type="domain" description="VOC" evidence="9">
    <location>
        <begin position="139"/>
        <end position="254"/>
    </location>
</feature>
<organism evidence="10 11">
    <name type="scientific">Ramlibacter agri</name>
    <dbReference type="NCBI Taxonomy" id="2728837"/>
    <lineage>
        <taxon>Bacteria</taxon>
        <taxon>Pseudomonadati</taxon>
        <taxon>Pseudomonadota</taxon>
        <taxon>Betaproteobacteria</taxon>
        <taxon>Burkholderiales</taxon>
        <taxon>Comamonadaceae</taxon>
        <taxon>Ramlibacter</taxon>
    </lineage>
</organism>
<dbReference type="InterPro" id="IPR004360">
    <property type="entry name" value="Glyas_Fos-R_dOase_dom"/>
</dbReference>
<keyword evidence="4 8" id="KW-0058">Aromatic hydrocarbons catabolism</keyword>
<dbReference type="InterPro" id="IPR000486">
    <property type="entry name" value="Xdiol_ring_cleave_dOase_1/2"/>
</dbReference>
<evidence type="ECO:0000259" key="9">
    <source>
        <dbReference type="PROSITE" id="PS51819"/>
    </source>
</evidence>
<dbReference type="InterPro" id="IPR051785">
    <property type="entry name" value="MMCE/EMCE_epimerase"/>
</dbReference>
<feature type="domain" description="VOC" evidence="9">
    <location>
        <begin position="6"/>
        <end position="122"/>
    </location>
</feature>
<dbReference type="PROSITE" id="PS51819">
    <property type="entry name" value="VOC"/>
    <property type="match status" value="2"/>
</dbReference>
<dbReference type="Pfam" id="PF00903">
    <property type="entry name" value="Glyoxalase"/>
    <property type="match status" value="2"/>
</dbReference>
<keyword evidence="11" id="KW-1185">Reference proteome</keyword>
<comment type="caution">
    <text evidence="10">The sequence shown here is derived from an EMBL/GenBank/DDBJ whole genome shotgun (WGS) entry which is preliminary data.</text>
</comment>
<keyword evidence="7 8" id="KW-0408">Iron</keyword>
<dbReference type="PANTHER" id="PTHR43048">
    <property type="entry name" value="METHYLMALONYL-COA EPIMERASE"/>
    <property type="match status" value="1"/>
</dbReference>
<evidence type="ECO:0000313" key="11">
    <source>
        <dbReference type="Proteomes" id="UP000541185"/>
    </source>
</evidence>
<dbReference type="PANTHER" id="PTHR43048:SF3">
    <property type="entry name" value="METHYLMALONYL-COA EPIMERASE, MITOCHONDRIAL"/>
    <property type="match status" value="1"/>
</dbReference>
<protein>
    <submittedName>
        <fullName evidence="10">Glyoxalase</fullName>
    </submittedName>
</protein>
<dbReference type="PROSITE" id="PS00082">
    <property type="entry name" value="EXTRADIOL_DIOXYGENAS"/>
    <property type="match status" value="1"/>
</dbReference>
<dbReference type="GO" id="GO:0008198">
    <property type="term" value="F:ferrous iron binding"/>
    <property type="evidence" value="ECO:0007669"/>
    <property type="project" value="InterPro"/>
</dbReference>